<dbReference type="Proteomes" id="UP000028782">
    <property type="component" value="Chromosome"/>
</dbReference>
<keyword evidence="1" id="KW-0732">Signal</keyword>
<sequence length="266" mass="29038">MKFQTRAIVAATLALAALGAQAHDLWFKPSSTVLSKSDWVTVDAAVSNDVFFFNHRPLGLEAVKVTAPDGAAVEMKNVAKGELRSMFDFKPEKTGTYRVTMLMTGVMGGYKDANGQPKRLRGSVEEVLKQIPADAKEVRVTENLRRMETFVSLGKPSALALTGKGLELKPVTHPNDLVASEEATFEFQIDGKPAVDLELELVADGIRYRDGVDATKLKTDAKGQVKIKFPRAGLFWLNADATDKKTSIAKATERRLGYIATLEVLP</sequence>
<proteinExistence type="predicted"/>
<evidence type="ECO:0000313" key="3">
    <source>
        <dbReference type="Proteomes" id="UP000028782"/>
    </source>
</evidence>
<dbReference type="InterPro" id="IPR019613">
    <property type="entry name" value="DUF4198"/>
</dbReference>
<gene>
    <name evidence="2" type="ORF">O987_18685</name>
</gene>
<evidence type="ECO:0000256" key="1">
    <source>
        <dbReference type="SAM" id="SignalP"/>
    </source>
</evidence>
<dbReference type="Pfam" id="PF10670">
    <property type="entry name" value="DUF4198"/>
    <property type="match status" value="1"/>
</dbReference>
<dbReference type="HOGENOM" id="CLU_079897_0_0_4"/>
<dbReference type="KEGG" id="ctes:O987_18685"/>
<dbReference type="RefSeq" id="WP_003053554.1">
    <property type="nucleotide sequence ID" value="NZ_CP006704.1"/>
</dbReference>
<protein>
    <submittedName>
        <fullName evidence="2">ABC transporter permease</fullName>
    </submittedName>
</protein>
<organism evidence="2 3">
    <name type="scientific">Comamonas testosteroni TK102</name>
    <dbReference type="NCBI Taxonomy" id="1392005"/>
    <lineage>
        <taxon>Bacteria</taxon>
        <taxon>Pseudomonadati</taxon>
        <taxon>Pseudomonadota</taxon>
        <taxon>Betaproteobacteria</taxon>
        <taxon>Burkholderiales</taxon>
        <taxon>Comamonadaceae</taxon>
        <taxon>Comamonas</taxon>
    </lineage>
</organism>
<accession>A0A076PLV1</accession>
<feature type="chain" id="PRO_5001716258" evidence="1">
    <location>
        <begin position="23"/>
        <end position="266"/>
    </location>
</feature>
<dbReference type="AlphaFoldDB" id="A0A076PLV1"/>
<evidence type="ECO:0000313" key="2">
    <source>
        <dbReference type="EMBL" id="AIJ47844.1"/>
    </source>
</evidence>
<reference evidence="2 3" key="1">
    <citation type="journal article" date="2014" name="Genome Announc.">
        <title>Complete Genome Sequence of Polychlorinated Biphenyl Degrader Comamonas testosteroni TK102 (NBRC 109938).</title>
        <authorList>
            <person name="Fukuda K."/>
            <person name="Hosoyama A."/>
            <person name="Tsuchikane K."/>
            <person name="Ohji S."/>
            <person name="Yamazoe A."/>
            <person name="Fujita N."/>
            <person name="Shintani M."/>
            <person name="Kimbara K."/>
        </authorList>
    </citation>
    <scope>NUCLEOTIDE SEQUENCE [LARGE SCALE GENOMIC DNA]</scope>
    <source>
        <strain evidence="2">TK102</strain>
    </source>
</reference>
<feature type="signal peptide" evidence="1">
    <location>
        <begin position="1"/>
        <end position="22"/>
    </location>
</feature>
<dbReference type="EMBL" id="CP006704">
    <property type="protein sequence ID" value="AIJ47844.1"/>
    <property type="molecule type" value="Genomic_DNA"/>
</dbReference>
<name>A0A076PLV1_COMTE</name>